<protein>
    <submittedName>
        <fullName evidence="1">Acetyltransferase</fullName>
    </submittedName>
</protein>
<comment type="caution">
    <text evidence="1">The sequence shown here is derived from an EMBL/GenBank/DDBJ whole genome shotgun (WGS) entry which is preliminary data.</text>
</comment>
<dbReference type="AlphaFoldDB" id="A0AAP8TNK5"/>
<evidence type="ECO:0000313" key="2">
    <source>
        <dbReference type="Proteomes" id="UP000030378"/>
    </source>
</evidence>
<dbReference type="Proteomes" id="UP000030378">
    <property type="component" value="Unassembled WGS sequence"/>
</dbReference>
<reference evidence="2" key="1">
    <citation type="submission" date="2017-12" db="EMBL/GenBank/DDBJ databases">
        <title>FDA dAtabase for Regulatory Grade micrObial Sequences (FDA-ARGOS): Supporting development and validation of Infectious Disease Dx tests.</title>
        <authorList>
            <person name="Campos J."/>
            <person name="Goldberg B."/>
            <person name="Tallon L."/>
            <person name="Sadzewicz L."/>
            <person name="Sengamalay N."/>
            <person name="Ott S."/>
            <person name="Godinez A."/>
            <person name="Nagaraj S."/>
            <person name="Vavikolanu K."/>
            <person name="Vyas G."/>
            <person name="Nadendla S."/>
            <person name="Aluvathingal J."/>
            <person name="Geyer C."/>
            <person name="Nandy P."/>
            <person name="Hobson J."/>
            <person name="Sichtig H."/>
        </authorList>
    </citation>
    <scope>NUCLEOTIDE SEQUENCE [LARGE SCALE GENOMIC DNA]</scope>
    <source>
        <strain evidence="2">FDAARGOS_79</strain>
    </source>
</reference>
<name>A0AAP8TNK5_SERMA</name>
<proteinExistence type="predicted"/>
<evidence type="ECO:0000313" key="1">
    <source>
        <dbReference type="EMBL" id="PNO64546.1"/>
    </source>
</evidence>
<gene>
    <name evidence="1" type="ORF">MC70_020070</name>
</gene>
<dbReference type="EMBL" id="JTBC02000011">
    <property type="protein sequence ID" value="PNO64546.1"/>
    <property type="molecule type" value="Genomic_DNA"/>
</dbReference>
<sequence>MMTLKYPMPVARLHDLGCREPTLFALPPQGEVTLSKRDAGALSLFCAAIRERLPGPVRFTVHPHRISCRTSVALHLEGRLGQSIDVLITVTGSTLWPQAEEYDHPRWYLTVPDAADVVYLLLHLSDLCERFQVNG</sequence>
<dbReference type="RefSeq" id="WP_102985258.1">
    <property type="nucleotide sequence ID" value="NZ_JTBC02000011.1"/>
</dbReference>
<organism evidence="1 2">
    <name type="scientific">Serratia marcescens</name>
    <dbReference type="NCBI Taxonomy" id="615"/>
    <lineage>
        <taxon>Bacteria</taxon>
        <taxon>Pseudomonadati</taxon>
        <taxon>Pseudomonadota</taxon>
        <taxon>Gammaproteobacteria</taxon>
        <taxon>Enterobacterales</taxon>
        <taxon>Yersiniaceae</taxon>
        <taxon>Serratia</taxon>
    </lineage>
</organism>
<accession>A0AAP8TNK5</accession>